<evidence type="ECO:0000256" key="8">
    <source>
        <dbReference type="ARBA" id="ARBA00022918"/>
    </source>
</evidence>
<feature type="domain" description="Retroviral polymerase SH3-like" evidence="11">
    <location>
        <begin position="68"/>
        <end position="110"/>
    </location>
</feature>
<dbReference type="AlphaFoldDB" id="A0AAD6SJC6"/>
<dbReference type="GO" id="GO:0016787">
    <property type="term" value="F:hydrolase activity"/>
    <property type="evidence" value="ECO:0007669"/>
    <property type="project" value="UniProtKB-KW"/>
</dbReference>
<evidence type="ECO:0000256" key="2">
    <source>
        <dbReference type="ARBA" id="ARBA00022722"/>
    </source>
</evidence>
<evidence type="ECO:0000256" key="1">
    <source>
        <dbReference type="ARBA" id="ARBA00022695"/>
    </source>
</evidence>
<evidence type="ECO:0000313" key="12">
    <source>
        <dbReference type="EMBL" id="KAJ7029071.1"/>
    </source>
</evidence>
<dbReference type="GO" id="GO:0046872">
    <property type="term" value="F:metal ion binding"/>
    <property type="evidence" value="ECO:0007669"/>
    <property type="project" value="UniProtKB-KW"/>
</dbReference>
<dbReference type="Proteomes" id="UP001218188">
    <property type="component" value="Unassembled WGS sequence"/>
</dbReference>
<dbReference type="InterPro" id="IPR057670">
    <property type="entry name" value="SH3_retrovirus"/>
</dbReference>
<keyword evidence="3" id="KW-0479">Metal-binding</keyword>
<keyword evidence="1" id="KW-0548">Nucleotidyltransferase</keyword>
<dbReference type="GO" id="GO:0003887">
    <property type="term" value="F:DNA-directed DNA polymerase activity"/>
    <property type="evidence" value="ECO:0007669"/>
    <property type="project" value="UniProtKB-KW"/>
</dbReference>
<keyword evidence="13" id="KW-1185">Reference proteome</keyword>
<evidence type="ECO:0000313" key="13">
    <source>
        <dbReference type="Proteomes" id="UP001218188"/>
    </source>
</evidence>
<name>A0AAD6SJC6_9AGAR</name>
<reference evidence="12" key="1">
    <citation type="submission" date="2023-03" db="EMBL/GenBank/DDBJ databases">
        <title>Massive genome expansion in bonnet fungi (Mycena s.s.) driven by repeated elements and novel gene families across ecological guilds.</title>
        <authorList>
            <consortium name="Lawrence Berkeley National Laboratory"/>
            <person name="Harder C.B."/>
            <person name="Miyauchi S."/>
            <person name="Viragh M."/>
            <person name="Kuo A."/>
            <person name="Thoen E."/>
            <person name="Andreopoulos B."/>
            <person name="Lu D."/>
            <person name="Skrede I."/>
            <person name="Drula E."/>
            <person name="Henrissat B."/>
            <person name="Morin E."/>
            <person name="Kohler A."/>
            <person name="Barry K."/>
            <person name="LaButti K."/>
            <person name="Morin E."/>
            <person name="Salamov A."/>
            <person name="Lipzen A."/>
            <person name="Mereny Z."/>
            <person name="Hegedus B."/>
            <person name="Baldrian P."/>
            <person name="Stursova M."/>
            <person name="Weitz H."/>
            <person name="Taylor A."/>
            <person name="Grigoriev I.V."/>
            <person name="Nagy L.G."/>
            <person name="Martin F."/>
            <person name="Kauserud H."/>
        </authorList>
    </citation>
    <scope>NUCLEOTIDE SEQUENCE</scope>
    <source>
        <strain evidence="12">CBHHK200</strain>
    </source>
</reference>
<dbReference type="PANTHER" id="PTHR42648">
    <property type="entry name" value="TRANSPOSASE, PUTATIVE-RELATED"/>
    <property type="match status" value="1"/>
</dbReference>
<evidence type="ECO:0000256" key="10">
    <source>
        <dbReference type="ARBA" id="ARBA00023172"/>
    </source>
</evidence>
<keyword evidence="9" id="KW-0239">DNA-directed DNA polymerase</keyword>
<dbReference type="PANTHER" id="PTHR42648:SF11">
    <property type="entry name" value="TRANSPOSON TY4-P GAG-POL POLYPROTEIN"/>
    <property type="match status" value="1"/>
</dbReference>
<gene>
    <name evidence="12" type="ORF">C8F04DRAFT_912534</name>
</gene>
<evidence type="ECO:0000256" key="3">
    <source>
        <dbReference type="ARBA" id="ARBA00022723"/>
    </source>
</evidence>
<keyword evidence="8" id="KW-0695">RNA-directed DNA polymerase</keyword>
<evidence type="ECO:0000256" key="7">
    <source>
        <dbReference type="ARBA" id="ARBA00022908"/>
    </source>
</evidence>
<accession>A0AAD6SJC6</accession>
<evidence type="ECO:0000256" key="5">
    <source>
        <dbReference type="ARBA" id="ARBA00022801"/>
    </source>
</evidence>
<dbReference type="EMBL" id="JARJCM010000105">
    <property type="protein sequence ID" value="KAJ7029071.1"/>
    <property type="molecule type" value="Genomic_DNA"/>
</dbReference>
<dbReference type="GO" id="GO:0004519">
    <property type="term" value="F:endonuclease activity"/>
    <property type="evidence" value="ECO:0007669"/>
    <property type="project" value="UniProtKB-KW"/>
</dbReference>
<dbReference type="GO" id="GO:0015074">
    <property type="term" value="P:DNA integration"/>
    <property type="evidence" value="ECO:0007669"/>
    <property type="project" value="UniProtKB-KW"/>
</dbReference>
<organism evidence="12 13">
    <name type="scientific">Mycena alexandri</name>
    <dbReference type="NCBI Taxonomy" id="1745969"/>
    <lineage>
        <taxon>Eukaryota</taxon>
        <taxon>Fungi</taxon>
        <taxon>Dikarya</taxon>
        <taxon>Basidiomycota</taxon>
        <taxon>Agaricomycotina</taxon>
        <taxon>Agaricomycetes</taxon>
        <taxon>Agaricomycetidae</taxon>
        <taxon>Agaricales</taxon>
        <taxon>Marasmiineae</taxon>
        <taxon>Mycenaceae</taxon>
        <taxon>Mycena</taxon>
    </lineage>
</organism>
<protein>
    <recommendedName>
        <fullName evidence="11">Retroviral polymerase SH3-like domain-containing protein</fullName>
    </recommendedName>
</protein>
<feature type="non-terminal residue" evidence="12">
    <location>
        <position position="112"/>
    </location>
</feature>
<proteinExistence type="predicted"/>
<evidence type="ECO:0000259" key="11">
    <source>
        <dbReference type="Pfam" id="PF25597"/>
    </source>
</evidence>
<keyword evidence="9" id="KW-0808">Transferase</keyword>
<dbReference type="GO" id="GO:0006310">
    <property type="term" value="P:DNA recombination"/>
    <property type="evidence" value="ECO:0007669"/>
    <property type="project" value="UniProtKB-KW"/>
</dbReference>
<evidence type="ECO:0000256" key="6">
    <source>
        <dbReference type="ARBA" id="ARBA00022842"/>
    </source>
</evidence>
<evidence type="ECO:0000256" key="9">
    <source>
        <dbReference type="ARBA" id="ARBA00022932"/>
    </source>
</evidence>
<keyword evidence="10" id="KW-0233">DNA recombination</keyword>
<feature type="non-terminal residue" evidence="12">
    <location>
        <position position="1"/>
    </location>
</feature>
<keyword evidence="2" id="KW-0540">Nuclease</keyword>
<keyword evidence="6" id="KW-0460">Magnesium</keyword>
<dbReference type="GO" id="GO:0003964">
    <property type="term" value="F:RNA-directed DNA polymerase activity"/>
    <property type="evidence" value="ECO:0007669"/>
    <property type="project" value="UniProtKB-KW"/>
</dbReference>
<dbReference type="InterPro" id="IPR039537">
    <property type="entry name" value="Retrotran_Ty1/copia-like"/>
</dbReference>
<keyword evidence="5" id="KW-0378">Hydrolase</keyword>
<comment type="caution">
    <text evidence="12">The sequence shown here is derived from an EMBL/GenBank/DDBJ whole genome shotgun (WGS) entry which is preliminary data.</text>
</comment>
<keyword evidence="4" id="KW-0255">Endonuclease</keyword>
<sequence>SGLPETYWAAAGASASHVRNLMPSRCNPGKIPQEEFNGSRQNLSHLRVFGCKCSAEVNIVNGQRVDGGSKLGSRTIPATFIGYGTGAGNYILIDEHGAQFESRNVEFDEGIP</sequence>
<dbReference type="Pfam" id="PF25597">
    <property type="entry name" value="SH3_retrovirus"/>
    <property type="match status" value="1"/>
</dbReference>
<keyword evidence="7" id="KW-0229">DNA integration</keyword>
<evidence type="ECO:0000256" key="4">
    <source>
        <dbReference type="ARBA" id="ARBA00022759"/>
    </source>
</evidence>